<sequence length="256" mass="27998">MKKRTYLITAAGGNGTAIRVLDNPMSRTEYAREGKRLGHTMEQYGAEQTGFLVLPHNHLEMSGGEFCGNASRAAAVLLSRSKDIHDVSFTTSGYSGVVRAKVIKINDRNYDVECVFDGLPTDSKEATFANGGRATIVDLGGIVHVILEATFPAGDPSLYQDVHRRITRELGLENRSAVGVVWFERLGKSIKMHPVVWVKNVDTFFYEQSCGSGTIALSKVTGAQSIVQPTGQSIEVRITDVSVTLRSKMEITQEDD</sequence>
<accession>A0A1F6CLF5</accession>
<dbReference type="Proteomes" id="UP000178370">
    <property type="component" value="Unassembled WGS sequence"/>
</dbReference>
<name>A0A1F6CLF5_9BACT</name>
<reference evidence="1 2" key="1">
    <citation type="journal article" date="2016" name="Nat. Commun.">
        <title>Thousands of microbial genomes shed light on interconnected biogeochemical processes in an aquifer system.</title>
        <authorList>
            <person name="Anantharaman K."/>
            <person name="Brown C.T."/>
            <person name="Hug L.A."/>
            <person name="Sharon I."/>
            <person name="Castelle C.J."/>
            <person name="Probst A.J."/>
            <person name="Thomas B.C."/>
            <person name="Singh A."/>
            <person name="Wilkins M.J."/>
            <person name="Karaoz U."/>
            <person name="Brodie E.L."/>
            <person name="Williams K.H."/>
            <person name="Hubbard S.S."/>
            <person name="Banfield J.F."/>
        </authorList>
    </citation>
    <scope>NUCLEOTIDE SEQUENCE [LARGE SCALE GENOMIC DNA]</scope>
</reference>
<dbReference type="AlphaFoldDB" id="A0A1F6CLF5"/>
<organism evidence="1 2">
    <name type="scientific">Candidatus Kaiserbacteria bacterium RIFCSPHIGHO2_01_FULL_54_36</name>
    <dbReference type="NCBI Taxonomy" id="1798482"/>
    <lineage>
        <taxon>Bacteria</taxon>
        <taxon>Candidatus Kaiseribacteriota</taxon>
    </lineage>
</organism>
<dbReference type="STRING" id="1798482.A2763_01595"/>
<protein>
    <recommendedName>
        <fullName evidence="3">Diaminopimelate epimerase</fullName>
    </recommendedName>
</protein>
<dbReference type="Pfam" id="PF26317">
    <property type="entry name" value="CntK_N"/>
    <property type="match status" value="1"/>
</dbReference>
<dbReference type="Gene3D" id="3.10.310.10">
    <property type="entry name" value="Diaminopimelate Epimerase, Chain A, domain 1"/>
    <property type="match status" value="2"/>
</dbReference>
<dbReference type="EMBL" id="MFKV01000025">
    <property type="protein sequence ID" value="OGG49867.1"/>
    <property type="molecule type" value="Genomic_DNA"/>
</dbReference>
<proteinExistence type="predicted"/>
<evidence type="ECO:0000313" key="2">
    <source>
        <dbReference type="Proteomes" id="UP000178370"/>
    </source>
</evidence>
<dbReference type="InterPro" id="IPR058944">
    <property type="entry name" value="CntK-like"/>
</dbReference>
<comment type="caution">
    <text evidence="1">The sequence shown here is derived from an EMBL/GenBank/DDBJ whole genome shotgun (WGS) entry which is preliminary data.</text>
</comment>
<evidence type="ECO:0008006" key="3">
    <source>
        <dbReference type="Google" id="ProtNLM"/>
    </source>
</evidence>
<gene>
    <name evidence="1" type="ORF">A2763_01595</name>
</gene>
<evidence type="ECO:0000313" key="1">
    <source>
        <dbReference type="EMBL" id="OGG49867.1"/>
    </source>
</evidence>
<dbReference type="SUPFAM" id="SSF54506">
    <property type="entry name" value="Diaminopimelate epimerase-like"/>
    <property type="match status" value="1"/>
</dbReference>